<dbReference type="InterPro" id="IPR020904">
    <property type="entry name" value="Sc_DH/Rdtase_CS"/>
</dbReference>
<evidence type="ECO:0000313" key="3">
    <source>
        <dbReference type="Proteomes" id="UP001156641"/>
    </source>
</evidence>
<gene>
    <name evidence="2" type="ORF">GCM10010909_27760</name>
</gene>
<dbReference type="PANTHER" id="PTHR43943:SF2">
    <property type="entry name" value="DEHYDROGENASE_REDUCTASE 4"/>
    <property type="match status" value="1"/>
</dbReference>
<dbReference type="Pfam" id="PF13561">
    <property type="entry name" value="adh_short_C2"/>
    <property type="match status" value="1"/>
</dbReference>
<protein>
    <submittedName>
        <fullName evidence="2">Short-chain dehydrogenase</fullName>
    </submittedName>
</protein>
<dbReference type="RefSeq" id="WP_284258937.1">
    <property type="nucleotide sequence ID" value="NZ_BSOS01000077.1"/>
</dbReference>
<evidence type="ECO:0000313" key="2">
    <source>
        <dbReference type="EMBL" id="GLR68095.1"/>
    </source>
</evidence>
<accession>A0ABQ6A6L7</accession>
<evidence type="ECO:0000256" key="1">
    <source>
        <dbReference type="ARBA" id="ARBA00006484"/>
    </source>
</evidence>
<reference evidence="3" key="1">
    <citation type="journal article" date="2019" name="Int. J. Syst. Evol. Microbiol.">
        <title>The Global Catalogue of Microorganisms (GCM) 10K type strain sequencing project: providing services to taxonomists for standard genome sequencing and annotation.</title>
        <authorList>
            <consortium name="The Broad Institute Genomics Platform"/>
            <consortium name="The Broad Institute Genome Sequencing Center for Infectious Disease"/>
            <person name="Wu L."/>
            <person name="Ma J."/>
        </authorList>
    </citation>
    <scope>NUCLEOTIDE SEQUENCE [LARGE SCALE GENOMIC DNA]</scope>
    <source>
        <strain evidence="3">NBRC 112502</strain>
    </source>
</reference>
<dbReference type="InterPro" id="IPR002347">
    <property type="entry name" value="SDR_fam"/>
</dbReference>
<dbReference type="PROSITE" id="PS00061">
    <property type="entry name" value="ADH_SHORT"/>
    <property type="match status" value="1"/>
</dbReference>
<dbReference type="Gene3D" id="3.40.50.720">
    <property type="entry name" value="NAD(P)-binding Rossmann-like Domain"/>
    <property type="match status" value="1"/>
</dbReference>
<name>A0ABQ6A6L7_9PROT</name>
<organism evidence="2 3">
    <name type="scientific">Acidocella aquatica</name>
    <dbReference type="NCBI Taxonomy" id="1922313"/>
    <lineage>
        <taxon>Bacteria</taxon>
        <taxon>Pseudomonadati</taxon>
        <taxon>Pseudomonadota</taxon>
        <taxon>Alphaproteobacteria</taxon>
        <taxon>Acetobacterales</taxon>
        <taxon>Acidocellaceae</taxon>
        <taxon>Acidocella</taxon>
    </lineage>
</organism>
<dbReference type="PRINTS" id="PR00081">
    <property type="entry name" value="GDHRDH"/>
</dbReference>
<dbReference type="EMBL" id="BSOS01000077">
    <property type="protein sequence ID" value="GLR68095.1"/>
    <property type="molecule type" value="Genomic_DNA"/>
</dbReference>
<dbReference type="PRINTS" id="PR00080">
    <property type="entry name" value="SDRFAMILY"/>
</dbReference>
<comment type="similarity">
    <text evidence="1">Belongs to the short-chain dehydrogenases/reductases (SDR) family.</text>
</comment>
<sequence length="259" mass="26738">MKSVLDRFRLDGRTAILTGVGPGVGEHVAKAYAELGANVVISARSQDRLDRIAAEINAGGGGRAVAVAADAGVKGDLQRLVDTAHEHFGPVYIVFNNAAAGVVYAKDGGLWANTDEVWKNAIDVNVLATWRLTEMTAKDMEAHGKGSIISVQSCGGFTPIPPAVAYGVSKAALAFLTRSLAKTQAPHTRVNALCVGSMSPDGQELDIHKGLGLAERNAIKRFGAADEAVGAAILLAGNASSYTTGSTIFVEGGRVGTIA</sequence>
<dbReference type="PANTHER" id="PTHR43943">
    <property type="entry name" value="DEHYDROGENASE/REDUCTASE (SDR FAMILY) MEMBER 4"/>
    <property type="match status" value="1"/>
</dbReference>
<keyword evidence="3" id="KW-1185">Reference proteome</keyword>
<dbReference type="InterPro" id="IPR036291">
    <property type="entry name" value="NAD(P)-bd_dom_sf"/>
</dbReference>
<dbReference type="Proteomes" id="UP001156641">
    <property type="component" value="Unassembled WGS sequence"/>
</dbReference>
<dbReference type="CDD" id="cd05233">
    <property type="entry name" value="SDR_c"/>
    <property type="match status" value="1"/>
</dbReference>
<proteinExistence type="inferred from homology"/>
<dbReference type="SUPFAM" id="SSF51735">
    <property type="entry name" value="NAD(P)-binding Rossmann-fold domains"/>
    <property type="match status" value="1"/>
</dbReference>
<comment type="caution">
    <text evidence="2">The sequence shown here is derived from an EMBL/GenBank/DDBJ whole genome shotgun (WGS) entry which is preliminary data.</text>
</comment>